<name>A0A384JJZ2_BOTFB</name>
<proteinExistence type="predicted"/>
<keyword evidence="3" id="KW-1185">Reference proteome</keyword>
<evidence type="ECO:0000313" key="3">
    <source>
        <dbReference type="Proteomes" id="UP000001798"/>
    </source>
</evidence>
<accession>A0A384JJZ2</accession>
<dbReference type="OMA" id="HEKNNDI"/>
<gene>
    <name evidence="2" type="ORF">BCIN_06g03750</name>
</gene>
<dbReference type="EMBL" id="CP009810">
    <property type="protein sequence ID" value="ATZ50905.1"/>
    <property type="molecule type" value="Genomic_DNA"/>
</dbReference>
<reference evidence="2 3" key="1">
    <citation type="journal article" date="2011" name="PLoS Genet.">
        <title>Genomic analysis of the necrotrophic fungal pathogens Sclerotinia sclerotiorum and Botrytis cinerea.</title>
        <authorList>
            <person name="Amselem J."/>
            <person name="Cuomo C.A."/>
            <person name="van Kan J.A."/>
            <person name="Viaud M."/>
            <person name="Benito E.P."/>
            <person name="Couloux A."/>
            <person name="Coutinho P.M."/>
            <person name="de Vries R.P."/>
            <person name="Dyer P.S."/>
            <person name="Fillinger S."/>
            <person name="Fournier E."/>
            <person name="Gout L."/>
            <person name="Hahn M."/>
            <person name="Kohn L."/>
            <person name="Lapalu N."/>
            <person name="Plummer K.M."/>
            <person name="Pradier J.M."/>
            <person name="Quevillon E."/>
            <person name="Sharon A."/>
            <person name="Simon A."/>
            <person name="ten Have A."/>
            <person name="Tudzynski B."/>
            <person name="Tudzynski P."/>
            <person name="Wincker P."/>
            <person name="Andrew M."/>
            <person name="Anthouard V."/>
            <person name="Beever R.E."/>
            <person name="Beffa R."/>
            <person name="Benoit I."/>
            <person name="Bouzid O."/>
            <person name="Brault B."/>
            <person name="Chen Z."/>
            <person name="Choquer M."/>
            <person name="Collemare J."/>
            <person name="Cotton P."/>
            <person name="Danchin E.G."/>
            <person name="Da Silva C."/>
            <person name="Gautier A."/>
            <person name="Giraud C."/>
            <person name="Giraud T."/>
            <person name="Gonzalez C."/>
            <person name="Grossetete S."/>
            <person name="Guldener U."/>
            <person name="Henrissat B."/>
            <person name="Howlett B.J."/>
            <person name="Kodira C."/>
            <person name="Kretschmer M."/>
            <person name="Lappartient A."/>
            <person name="Leroch M."/>
            <person name="Levis C."/>
            <person name="Mauceli E."/>
            <person name="Neuveglise C."/>
            <person name="Oeser B."/>
            <person name="Pearson M."/>
            <person name="Poulain J."/>
            <person name="Poussereau N."/>
            <person name="Quesneville H."/>
            <person name="Rascle C."/>
            <person name="Schumacher J."/>
            <person name="Segurens B."/>
            <person name="Sexton A."/>
            <person name="Silva E."/>
            <person name="Sirven C."/>
            <person name="Soanes D.M."/>
            <person name="Talbot N.J."/>
            <person name="Templeton M."/>
            <person name="Yandava C."/>
            <person name="Yarden O."/>
            <person name="Zeng Q."/>
            <person name="Rollins J.A."/>
            <person name="Lebrun M.H."/>
            <person name="Dickman M."/>
        </authorList>
    </citation>
    <scope>NUCLEOTIDE SEQUENCE [LARGE SCALE GENOMIC DNA]</scope>
    <source>
        <strain evidence="2 3">B05.10</strain>
    </source>
</reference>
<evidence type="ECO:0000256" key="1">
    <source>
        <dbReference type="SAM" id="MobiDB-lite"/>
    </source>
</evidence>
<dbReference type="VEuPathDB" id="FungiDB:Bcin06g03750"/>
<dbReference type="Proteomes" id="UP000001798">
    <property type="component" value="Chromosome 6"/>
</dbReference>
<sequence>MAELGPSGEPQHAPLRRNLFGCQFTYDNINLLQCNGYSFDFLPDPEIFHEKYYDINYWKAQLAFRGASLAGNNMDELIERCIHAELPDRIHPRIAVATIHLSRRWARLTWGEDQWSDEEEEEEWEEDWESEGENEEIYDAEIEDEEVEEDENLDGDDEDMEEDDTGLALRGFEELINGVRNSGGDWTVIQRSYRL</sequence>
<evidence type="ECO:0000313" key="2">
    <source>
        <dbReference type="EMBL" id="ATZ50905.1"/>
    </source>
</evidence>
<dbReference type="AlphaFoldDB" id="A0A384JJZ2"/>
<protein>
    <submittedName>
        <fullName evidence="2">Uncharacterized protein</fullName>
    </submittedName>
</protein>
<dbReference type="KEGG" id="bfu:BCIN_06g03750"/>
<reference evidence="2 3" key="2">
    <citation type="journal article" date="2012" name="Eukaryot. Cell">
        <title>Genome update of Botrytis cinerea strains B05.10 and T4.</title>
        <authorList>
            <person name="Staats M."/>
            <person name="van Kan J.A."/>
        </authorList>
    </citation>
    <scope>NUCLEOTIDE SEQUENCE [LARGE SCALE GENOMIC DNA]</scope>
    <source>
        <strain evidence="2 3">B05.10</strain>
    </source>
</reference>
<dbReference type="OrthoDB" id="3557347at2759"/>
<reference evidence="2 3" key="3">
    <citation type="journal article" date="2017" name="Mol. Plant Pathol.">
        <title>A gapless genome sequence of the fungus Botrytis cinerea.</title>
        <authorList>
            <person name="Van Kan J.A."/>
            <person name="Stassen J.H."/>
            <person name="Mosbach A."/>
            <person name="Van Der Lee T.A."/>
            <person name="Faino L."/>
            <person name="Farmer A.D."/>
            <person name="Papasotiriou D.G."/>
            <person name="Zhou S."/>
            <person name="Seidl M.F."/>
            <person name="Cottam E."/>
            <person name="Edel D."/>
            <person name="Hahn M."/>
            <person name="Schwartz D.C."/>
            <person name="Dietrich R.A."/>
            <person name="Widdison S."/>
            <person name="Scalliet G."/>
        </authorList>
    </citation>
    <scope>NUCLEOTIDE SEQUENCE [LARGE SCALE GENOMIC DNA]</scope>
    <source>
        <strain evidence="2 3">B05.10</strain>
    </source>
</reference>
<feature type="region of interest" description="Disordered" evidence="1">
    <location>
        <begin position="115"/>
        <end position="164"/>
    </location>
</feature>
<dbReference type="RefSeq" id="XP_001556133.1">
    <property type="nucleotide sequence ID" value="XM_001556083.2"/>
</dbReference>
<dbReference type="GeneID" id="5436712"/>
<organism evidence="2 3">
    <name type="scientific">Botryotinia fuckeliana (strain B05.10)</name>
    <name type="common">Noble rot fungus</name>
    <name type="synonym">Botrytis cinerea</name>
    <dbReference type="NCBI Taxonomy" id="332648"/>
    <lineage>
        <taxon>Eukaryota</taxon>
        <taxon>Fungi</taxon>
        <taxon>Dikarya</taxon>
        <taxon>Ascomycota</taxon>
        <taxon>Pezizomycotina</taxon>
        <taxon>Leotiomycetes</taxon>
        <taxon>Helotiales</taxon>
        <taxon>Sclerotiniaceae</taxon>
        <taxon>Botrytis</taxon>
    </lineage>
</organism>